<keyword evidence="8" id="KW-1185">Reference proteome</keyword>
<dbReference type="GO" id="GO:0006313">
    <property type="term" value="P:DNA transposition"/>
    <property type="evidence" value="ECO:0007669"/>
    <property type="project" value="UniProtKB-UniRule"/>
</dbReference>
<evidence type="ECO:0000256" key="3">
    <source>
        <dbReference type="ARBA" id="ARBA00022578"/>
    </source>
</evidence>
<dbReference type="EMBL" id="FOGL01000016">
    <property type="protein sequence ID" value="SES04397.1"/>
    <property type="molecule type" value="Genomic_DNA"/>
</dbReference>
<accession>A0A1H9U5F5</accession>
<evidence type="ECO:0000313" key="8">
    <source>
        <dbReference type="Proteomes" id="UP000199687"/>
    </source>
</evidence>
<keyword evidence="5 6" id="KW-0233">DNA recombination</keyword>
<dbReference type="NCBIfam" id="NF033543">
    <property type="entry name" value="transpos_IS256"/>
    <property type="match status" value="1"/>
</dbReference>
<dbReference type="PANTHER" id="PTHR33217">
    <property type="entry name" value="TRANSPOSASE FOR INSERTION SEQUENCE ELEMENT IS1081"/>
    <property type="match status" value="1"/>
</dbReference>
<comment type="similarity">
    <text evidence="2 6">Belongs to the transposase mutator family.</text>
</comment>
<dbReference type="GO" id="GO:0004803">
    <property type="term" value="F:transposase activity"/>
    <property type="evidence" value="ECO:0007669"/>
    <property type="project" value="UniProtKB-UniRule"/>
</dbReference>
<reference evidence="7 8" key="1">
    <citation type="submission" date="2016-10" db="EMBL/GenBank/DDBJ databases">
        <authorList>
            <person name="de Groot N.N."/>
        </authorList>
    </citation>
    <scope>NUCLEOTIDE SEQUENCE [LARGE SCALE GENOMIC DNA]</scope>
    <source>
        <strain evidence="7 8">CGMCC 1.7727</strain>
    </source>
</reference>
<keyword evidence="4 6" id="KW-0238">DNA-binding</keyword>
<evidence type="ECO:0000256" key="1">
    <source>
        <dbReference type="ARBA" id="ARBA00002190"/>
    </source>
</evidence>
<dbReference type="Proteomes" id="UP000199687">
    <property type="component" value="Unassembled WGS sequence"/>
</dbReference>
<dbReference type="InterPro" id="IPR001207">
    <property type="entry name" value="Transposase_mutator"/>
</dbReference>
<name>A0A1H9U5F5_9BACI</name>
<evidence type="ECO:0000256" key="5">
    <source>
        <dbReference type="ARBA" id="ARBA00023172"/>
    </source>
</evidence>
<keyword evidence="3 6" id="KW-0815">Transposition</keyword>
<dbReference type="Pfam" id="PF00872">
    <property type="entry name" value="Transposase_mut"/>
    <property type="match status" value="1"/>
</dbReference>
<comment type="function">
    <text evidence="1 6">Required for the transposition of the insertion element.</text>
</comment>
<dbReference type="AlphaFoldDB" id="A0A1H9U5F5"/>
<dbReference type="STRING" id="531814.SAMN04487944_1169"/>
<dbReference type="PANTHER" id="PTHR33217:SF8">
    <property type="entry name" value="MUTATOR FAMILY TRANSPOSASE"/>
    <property type="match status" value="1"/>
</dbReference>
<dbReference type="GO" id="GO:0003677">
    <property type="term" value="F:DNA binding"/>
    <property type="evidence" value="ECO:0007669"/>
    <property type="project" value="UniProtKB-UniRule"/>
</dbReference>
<gene>
    <name evidence="7" type="ORF">SAMN04487944_1169</name>
</gene>
<proteinExistence type="inferred from homology"/>
<protein>
    <recommendedName>
        <fullName evidence="6">Mutator family transposase</fullName>
    </recommendedName>
</protein>
<evidence type="ECO:0000256" key="2">
    <source>
        <dbReference type="ARBA" id="ARBA00010961"/>
    </source>
</evidence>
<keyword evidence="6" id="KW-0814">Transposable element</keyword>
<evidence type="ECO:0000256" key="6">
    <source>
        <dbReference type="RuleBase" id="RU365089"/>
    </source>
</evidence>
<sequence>MKLPKELIREMVKEQKFTSTDQIMETIKGMFSDVLEEVLHCEMDEQLGYEKHQRREDTPNNYRNGSTKRKLKTQFGEVEVNVPRDRNGSYEPQILDKYQRNVDGLEEKILSLYAHGMSTRDIKEQVKDLYDIEISSELVSKISEKIMPQVNEWQSRPLEAYYPFIFMDAIHYKIRDNHQIVSKAAYVVLGINNEGYKEILGIWVGGNESSKFWLGVLNDLKTRGVQTVNLFCIDGLTGFREAIQAVYPFAGIQVVSFTRFVPVRNMFLINT</sequence>
<evidence type="ECO:0000256" key="4">
    <source>
        <dbReference type="ARBA" id="ARBA00023125"/>
    </source>
</evidence>
<organism evidence="7 8">
    <name type="scientific">Gracilibacillus ureilyticus</name>
    <dbReference type="NCBI Taxonomy" id="531814"/>
    <lineage>
        <taxon>Bacteria</taxon>
        <taxon>Bacillati</taxon>
        <taxon>Bacillota</taxon>
        <taxon>Bacilli</taxon>
        <taxon>Bacillales</taxon>
        <taxon>Bacillaceae</taxon>
        <taxon>Gracilibacillus</taxon>
    </lineage>
</organism>
<evidence type="ECO:0000313" key="7">
    <source>
        <dbReference type="EMBL" id="SES04397.1"/>
    </source>
</evidence>